<feature type="domain" description="Response regulatory" evidence="2">
    <location>
        <begin position="4"/>
        <end position="123"/>
    </location>
</feature>
<dbReference type="PANTHER" id="PTHR44520">
    <property type="entry name" value="RESPONSE REGULATOR RCP1-RELATED"/>
    <property type="match status" value="1"/>
</dbReference>
<dbReference type="PROSITE" id="PS50110">
    <property type="entry name" value="RESPONSE_REGULATORY"/>
    <property type="match status" value="1"/>
</dbReference>
<gene>
    <name evidence="3" type="ORF">D0C36_22880</name>
</gene>
<dbReference type="Gene3D" id="3.40.50.2300">
    <property type="match status" value="1"/>
</dbReference>
<dbReference type="InterPro" id="IPR011006">
    <property type="entry name" value="CheY-like_superfamily"/>
</dbReference>
<protein>
    <submittedName>
        <fullName evidence="3">Response regulator</fullName>
    </submittedName>
</protein>
<dbReference type="Proteomes" id="UP000264217">
    <property type="component" value="Unassembled WGS sequence"/>
</dbReference>
<dbReference type="InterPro" id="IPR001789">
    <property type="entry name" value="Sig_transdc_resp-reg_receiver"/>
</dbReference>
<sequence>MNKNVCLIDDDSVNNFIISRMLNKISPEAKITCFNSGNSAIDYLKTADAPDYIFLDLNMPVMDGWNFLDTLDSLDIDANRKTKIFIITTSLFNNDYLRGSNHPRISEYFVKPLSSIKLRDAIK</sequence>
<dbReference type="PANTHER" id="PTHR44520:SF2">
    <property type="entry name" value="RESPONSE REGULATOR RCP1"/>
    <property type="match status" value="1"/>
</dbReference>
<feature type="modified residue" description="4-aspartylphosphate" evidence="1">
    <location>
        <position position="56"/>
    </location>
</feature>
<dbReference type="Pfam" id="PF00072">
    <property type="entry name" value="Response_reg"/>
    <property type="match status" value="1"/>
</dbReference>
<accession>A0A372NMB2</accession>
<dbReference type="GO" id="GO:0000160">
    <property type="term" value="P:phosphorelay signal transduction system"/>
    <property type="evidence" value="ECO:0007669"/>
    <property type="project" value="InterPro"/>
</dbReference>
<evidence type="ECO:0000256" key="1">
    <source>
        <dbReference type="PROSITE-ProRule" id="PRU00169"/>
    </source>
</evidence>
<dbReference type="EMBL" id="QWDC01000005">
    <property type="protein sequence ID" value="RFZ90089.1"/>
    <property type="molecule type" value="Genomic_DNA"/>
</dbReference>
<keyword evidence="4" id="KW-1185">Reference proteome</keyword>
<dbReference type="RefSeq" id="WP_117394056.1">
    <property type="nucleotide sequence ID" value="NZ_QWDC01000005.1"/>
</dbReference>
<evidence type="ECO:0000313" key="3">
    <source>
        <dbReference type="EMBL" id="RFZ90089.1"/>
    </source>
</evidence>
<evidence type="ECO:0000259" key="2">
    <source>
        <dbReference type="PROSITE" id="PS50110"/>
    </source>
</evidence>
<reference evidence="3 4" key="1">
    <citation type="submission" date="2018-08" db="EMBL/GenBank/DDBJ databases">
        <title>Mucilaginibacter sp. MYSH2.</title>
        <authorList>
            <person name="Seo T."/>
        </authorList>
    </citation>
    <scope>NUCLEOTIDE SEQUENCE [LARGE SCALE GENOMIC DNA]</scope>
    <source>
        <strain evidence="3 4">MYSH2</strain>
    </source>
</reference>
<dbReference type="InterPro" id="IPR052893">
    <property type="entry name" value="TCS_response_regulator"/>
</dbReference>
<name>A0A372NMB2_9SPHI</name>
<evidence type="ECO:0000313" key="4">
    <source>
        <dbReference type="Proteomes" id="UP000264217"/>
    </source>
</evidence>
<organism evidence="3 4">
    <name type="scientific">Mucilaginibacter conchicola</name>
    <dbReference type="NCBI Taxonomy" id="2303333"/>
    <lineage>
        <taxon>Bacteria</taxon>
        <taxon>Pseudomonadati</taxon>
        <taxon>Bacteroidota</taxon>
        <taxon>Sphingobacteriia</taxon>
        <taxon>Sphingobacteriales</taxon>
        <taxon>Sphingobacteriaceae</taxon>
        <taxon>Mucilaginibacter</taxon>
    </lineage>
</organism>
<keyword evidence="1" id="KW-0597">Phosphoprotein</keyword>
<dbReference type="SMART" id="SM00448">
    <property type="entry name" value="REC"/>
    <property type="match status" value="1"/>
</dbReference>
<dbReference type="OrthoDB" id="1121174at2"/>
<dbReference type="AlphaFoldDB" id="A0A372NMB2"/>
<dbReference type="SUPFAM" id="SSF52172">
    <property type="entry name" value="CheY-like"/>
    <property type="match status" value="1"/>
</dbReference>
<proteinExistence type="predicted"/>
<comment type="caution">
    <text evidence="3">The sequence shown here is derived from an EMBL/GenBank/DDBJ whole genome shotgun (WGS) entry which is preliminary data.</text>
</comment>